<sequence>MIKRKALIKDFAAAYQTECLSYCRDLLELQKRRDEPFVDTQDLRKETLRSSSKRAN</sequence>
<evidence type="ECO:0000313" key="2">
    <source>
        <dbReference type="Proteomes" id="UP001642260"/>
    </source>
</evidence>
<reference evidence="1 2" key="1">
    <citation type="submission" date="2022-03" db="EMBL/GenBank/DDBJ databases">
        <authorList>
            <person name="Macdonald S."/>
            <person name="Ahmed S."/>
            <person name="Newling K."/>
        </authorList>
    </citation>
    <scope>NUCLEOTIDE SEQUENCE [LARGE SCALE GENOMIC DNA]</scope>
</reference>
<keyword evidence="2" id="KW-1185">Reference proteome</keyword>
<name>A0ABC8L1L5_ERUVS</name>
<dbReference type="EMBL" id="CAKOAT010376266">
    <property type="protein sequence ID" value="CAH8364105.1"/>
    <property type="molecule type" value="Genomic_DNA"/>
</dbReference>
<gene>
    <name evidence="1" type="ORF">ERUC_LOCUS29861</name>
</gene>
<dbReference type="PANTHER" id="PTHR37242:SF1">
    <property type="entry name" value="OS09G0569450 PROTEIN"/>
    <property type="match status" value="1"/>
</dbReference>
<accession>A0ABC8L1L5</accession>
<organism evidence="1 2">
    <name type="scientific">Eruca vesicaria subsp. sativa</name>
    <name type="common">Garden rocket</name>
    <name type="synonym">Eruca sativa</name>
    <dbReference type="NCBI Taxonomy" id="29727"/>
    <lineage>
        <taxon>Eukaryota</taxon>
        <taxon>Viridiplantae</taxon>
        <taxon>Streptophyta</taxon>
        <taxon>Embryophyta</taxon>
        <taxon>Tracheophyta</taxon>
        <taxon>Spermatophyta</taxon>
        <taxon>Magnoliopsida</taxon>
        <taxon>eudicotyledons</taxon>
        <taxon>Gunneridae</taxon>
        <taxon>Pentapetalae</taxon>
        <taxon>rosids</taxon>
        <taxon>malvids</taxon>
        <taxon>Brassicales</taxon>
        <taxon>Brassicaceae</taxon>
        <taxon>Brassiceae</taxon>
        <taxon>Eruca</taxon>
    </lineage>
</organism>
<protein>
    <submittedName>
        <fullName evidence="1">Uncharacterized protein</fullName>
    </submittedName>
</protein>
<proteinExistence type="predicted"/>
<dbReference type="Proteomes" id="UP001642260">
    <property type="component" value="Unassembled WGS sequence"/>
</dbReference>
<evidence type="ECO:0000313" key="1">
    <source>
        <dbReference type="EMBL" id="CAH8364105.1"/>
    </source>
</evidence>
<comment type="caution">
    <text evidence="1">The sequence shown here is derived from an EMBL/GenBank/DDBJ whole genome shotgun (WGS) entry which is preliminary data.</text>
</comment>
<dbReference type="AlphaFoldDB" id="A0ABC8L1L5"/>
<dbReference type="PANTHER" id="PTHR37242">
    <property type="entry name" value="OS09G0569450 PROTEIN"/>
    <property type="match status" value="1"/>
</dbReference>